<proteinExistence type="predicted"/>
<dbReference type="GO" id="GO:0003700">
    <property type="term" value="F:DNA-binding transcription factor activity"/>
    <property type="evidence" value="ECO:0007669"/>
    <property type="project" value="InterPro"/>
</dbReference>
<evidence type="ECO:0000259" key="5">
    <source>
        <dbReference type="PROSITE" id="PS01124"/>
    </source>
</evidence>
<evidence type="ECO:0000256" key="2">
    <source>
        <dbReference type="ARBA" id="ARBA00023015"/>
    </source>
</evidence>
<dbReference type="SMART" id="SM00387">
    <property type="entry name" value="HATPase_c"/>
    <property type="match status" value="1"/>
</dbReference>
<feature type="transmembrane region" description="Helical" evidence="4">
    <location>
        <begin position="772"/>
        <end position="792"/>
    </location>
</feature>
<dbReference type="InterPro" id="IPR013783">
    <property type="entry name" value="Ig-like_fold"/>
</dbReference>
<dbReference type="SMART" id="SM00448">
    <property type="entry name" value="REC"/>
    <property type="match status" value="1"/>
</dbReference>
<keyword evidence="8" id="KW-0418">Kinase</keyword>
<evidence type="ECO:0000313" key="8">
    <source>
        <dbReference type="EMBL" id="KAA6349730.1"/>
    </source>
</evidence>
<dbReference type="InterPro" id="IPR018060">
    <property type="entry name" value="HTH_AraC"/>
</dbReference>
<keyword evidence="4" id="KW-1133">Transmembrane helix</keyword>
<evidence type="ECO:0000259" key="7">
    <source>
        <dbReference type="PROSITE" id="PS50110"/>
    </source>
</evidence>
<dbReference type="PANTHER" id="PTHR43547:SF2">
    <property type="entry name" value="HYBRID SIGNAL TRANSDUCTION HISTIDINE KINASE C"/>
    <property type="match status" value="1"/>
</dbReference>
<evidence type="ECO:0000256" key="3">
    <source>
        <dbReference type="ARBA" id="ARBA00023163"/>
    </source>
</evidence>
<dbReference type="Gene3D" id="1.10.287.130">
    <property type="match status" value="1"/>
</dbReference>
<dbReference type="PROSITE" id="PS50110">
    <property type="entry name" value="RESPONSE_REGULATORY"/>
    <property type="match status" value="1"/>
</dbReference>
<dbReference type="SUPFAM" id="SSF63829">
    <property type="entry name" value="Calcium-dependent phosphotriesterase"/>
    <property type="match status" value="3"/>
</dbReference>
<dbReference type="SUPFAM" id="SSF47384">
    <property type="entry name" value="Homodimeric domain of signal transducing histidine kinase"/>
    <property type="match status" value="1"/>
</dbReference>
<dbReference type="Pfam" id="PF02518">
    <property type="entry name" value="HATPase_c"/>
    <property type="match status" value="1"/>
</dbReference>
<dbReference type="InterPro" id="IPR004358">
    <property type="entry name" value="Sig_transdc_His_kin-like_C"/>
</dbReference>
<keyword evidence="4" id="KW-0472">Membrane</keyword>
<dbReference type="CDD" id="cd00075">
    <property type="entry name" value="HATPase"/>
    <property type="match status" value="1"/>
</dbReference>
<dbReference type="Gene3D" id="2.130.10.10">
    <property type="entry name" value="YVTN repeat-like/Quinoprotein amine dehydrogenase"/>
    <property type="match status" value="2"/>
</dbReference>
<protein>
    <submittedName>
        <fullName evidence="8">Sensor histidine kinase TodS</fullName>
        <ecNumber evidence="8">2.7.13.3</ecNumber>
    </submittedName>
</protein>
<dbReference type="GO" id="GO:0000155">
    <property type="term" value="F:phosphorelay sensor kinase activity"/>
    <property type="evidence" value="ECO:0007669"/>
    <property type="project" value="InterPro"/>
</dbReference>
<comment type="caution">
    <text evidence="8">The sequence shown here is derived from an EMBL/GenBank/DDBJ whole genome shotgun (WGS) entry which is preliminary data.</text>
</comment>
<dbReference type="InterPro" id="IPR011123">
    <property type="entry name" value="Y_Y_Y"/>
</dbReference>
<dbReference type="InterPro" id="IPR009057">
    <property type="entry name" value="Homeodomain-like_sf"/>
</dbReference>
<reference evidence="8" key="1">
    <citation type="submission" date="2019-03" db="EMBL/GenBank/DDBJ databases">
        <title>Single cell metagenomics reveals metabolic interactions within the superorganism composed of flagellate Streblomastix strix and complex community of Bacteroidetes bacteria on its surface.</title>
        <authorList>
            <person name="Treitli S.C."/>
            <person name="Kolisko M."/>
            <person name="Husnik F."/>
            <person name="Keeling P."/>
            <person name="Hampl V."/>
        </authorList>
    </citation>
    <scope>NUCLEOTIDE SEQUENCE</scope>
    <source>
        <strain evidence="8">STM</strain>
    </source>
</reference>
<evidence type="ECO:0000256" key="4">
    <source>
        <dbReference type="SAM" id="Phobius"/>
    </source>
</evidence>
<dbReference type="PROSITE" id="PS01124">
    <property type="entry name" value="HTH_ARAC_FAMILY_2"/>
    <property type="match status" value="1"/>
</dbReference>
<dbReference type="PROSITE" id="PS50109">
    <property type="entry name" value="HIS_KIN"/>
    <property type="match status" value="1"/>
</dbReference>
<dbReference type="InterPro" id="IPR005467">
    <property type="entry name" value="His_kinase_dom"/>
</dbReference>
<dbReference type="Pfam" id="PF12833">
    <property type="entry name" value="HTH_18"/>
    <property type="match status" value="1"/>
</dbReference>
<feature type="domain" description="Histidine kinase" evidence="6">
    <location>
        <begin position="825"/>
        <end position="1036"/>
    </location>
</feature>
<dbReference type="SMART" id="SM00388">
    <property type="entry name" value="HisKA"/>
    <property type="match status" value="1"/>
</dbReference>
<dbReference type="Pfam" id="PF07494">
    <property type="entry name" value="Reg_prop"/>
    <property type="match status" value="5"/>
</dbReference>
<dbReference type="FunFam" id="2.60.40.10:FF:000791">
    <property type="entry name" value="Two-component system sensor histidine kinase/response regulator"/>
    <property type="match status" value="1"/>
</dbReference>
<dbReference type="CDD" id="cd00082">
    <property type="entry name" value="HisKA"/>
    <property type="match status" value="1"/>
</dbReference>
<feature type="domain" description="HTH araC/xylS-type" evidence="5">
    <location>
        <begin position="1213"/>
        <end position="1312"/>
    </location>
</feature>
<evidence type="ECO:0000256" key="1">
    <source>
        <dbReference type="ARBA" id="ARBA00022553"/>
    </source>
</evidence>
<dbReference type="InterPro" id="IPR036890">
    <property type="entry name" value="HATPase_C_sf"/>
</dbReference>
<dbReference type="Gene3D" id="2.60.40.10">
    <property type="entry name" value="Immunoglobulins"/>
    <property type="match status" value="1"/>
</dbReference>
<dbReference type="Gene3D" id="3.30.565.10">
    <property type="entry name" value="Histidine kinase-like ATPase, C-terminal domain"/>
    <property type="match status" value="1"/>
</dbReference>
<name>A0A5J4SWZ4_9ZZZZ</name>
<keyword evidence="1" id="KW-0597">Phosphoprotein</keyword>
<dbReference type="Gene3D" id="1.10.10.60">
    <property type="entry name" value="Homeodomain-like"/>
    <property type="match status" value="2"/>
</dbReference>
<keyword evidence="2" id="KW-0805">Transcription regulation</keyword>
<dbReference type="InterPro" id="IPR036097">
    <property type="entry name" value="HisK_dim/P_sf"/>
</dbReference>
<dbReference type="Pfam" id="PF00512">
    <property type="entry name" value="HisKA"/>
    <property type="match status" value="1"/>
</dbReference>
<feature type="domain" description="Response regulatory" evidence="7">
    <location>
        <begin position="1066"/>
        <end position="1181"/>
    </location>
</feature>
<keyword evidence="4" id="KW-0812">Transmembrane</keyword>
<dbReference type="EMBL" id="SNRY01000041">
    <property type="protein sequence ID" value="KAA6349730.1"/>
    <property type="molecule type" value="Genomic_DNA"/>
</dbReference>
<dbReference type="PRINTS" id="PR00344">
    <property type="entry name" value="BCTRLSENSOR"/>
</dbReference>
<dbReference type="SMART" id="SM00342">
    <property type="entry name" value="HTH_ARAC"/>
    <property type="match status" value="1"/>
</dbReference>
<keyword evidence="8" id="KW-0808">Transferase</keyword>
<dbReference type="SUPFAM" id="SSF55874">
    <property type="entry name" value="ATPase domain of HSP90 chaperone/DNA topoisomerase II/histidine kinase"/>
    <property type="match status" value="1"/>
</dbReference>
<dbReference type="Gene3D" id="3.40.50.2300">
    <property type="match status" value="1"/>
</dbReference>
<gene>
    <name evidence="8" type="ORF">EZS27_002890</name>
</gene>
<dbReference type="InterPro" id="IPR003594">
    <property type="entry name" value="HATPase_dom"/>
</dbReference>
<dbReference type="InterPro" id="IPR015943">
    <property type="entry name" value="WD40/YVTN_repeat-like_dom_sf"/>
</dbReference>
<dbReference type="InterPro" id="IPR001789">
    <property type="entry name" value="Sig_transdc_resp-reg_receiver"/>
</dbReference>
<organism evidence="8">
    <name type="scientific">termite gut metagenome</name>
    <dbReference type="NCBI Taxonomy" id="433724"/>
    <lineage>
        <taxon>unclassified sequences</taxon>
        <taxon>metagenomes</taxon>
        <taxon>organismal metagenomes</taxon>
    </lineage>
</organism>
<dbReference type="InterPro" id="IPR011110">
    <property type="entry name" value="Reg_prop"/>
</dbReference>
<dbReference type="CDD" id="cd17574">
    <property type="entry name" value="REC_OmpR"/>
    <property type="match status" value="1"/>
</dbReference>
<sequence>MKRFISLLFLFVFLSGIFPLFGQQFYFKKYQVENGLSHNTVWCIMQDSYGFMWFGTSDGLNRFDGYEFKVYRNNDKDATSLGNNQVYTLCEDSHKNIWIGTSKGVYIYNYDTGKFNHFDHKTDFEVLISCDIKKILLSTSGKIWIATLGQGFFIYDPEKQILTQNSQYTPFVWDISEDSIGHIYMSSHEEGLFCFDQNGRFIEKETSSLNFENKGNVKINCVEYIDNNVWFSVGATHFGCLNPKNWKCTYYENKEVGTIRDISKYSEWKLLIGTDNGLYWFDILTKTFDRIESPSDFRGLSDQSIYTILRDKEGGYWISTHLGGVNYLAKQAKSFEYYHPSYSLSGKVIGKVIYSFAEDLDRNIWIGGSDGLRMLDNNTQKIKDYPVAQWNIQSLLIDDDNLWVGTLDEGVKIINTKTNKIIEHLHYRYQPNTVCSNDILSLYKDRRNDIYVGTSWGMCRYNRETKDFTTLNFVGTMISVADMIEDKNSNIWVATLNSGVFRYSLNNRQSAYFTYDKTKKNSLGNNSVITLFEDSNGLLWFGTDGGGLYFYDDEEGFINFDLEDNILPSKTIYSIEEDNSGFLWISTNAGLLKINSKNKFDSKIFTQENGLQSNQFNSRASLKASNGRFYFGGINGFNVFFPDEFKENLYIPPVYITDIHFYNKKNGKTSIIKTDKPAYLSKKITIPFNQNNIVFKFVALSYEDSPRNQYCYKLEGFDADWIYSNSNMTTYANLSPGKYMFHVTASNNDGKWNENATSLEIIIIPPWWKSTIAYICYFILICVLLFILVRYGQKKTNEKIRRQIEKYSINKEKEVYQSKIDFFVNLVHEIRTPLSLIKLPLEKVTETNKDEKSNRYLSTVNKNIDYLLNIVNQLLDFQKTESKKVELYFTDYDINLLVTNVYNQFDSILELKSISFNLELPKEKRVYSIDVDVITKILINLISNAVKYSNSLINIRLEYFDDSFVIIIKDDGIGVADSEKNKIFEAFYQTKDTNNKGIGIGLAFSKQLAEVHNGILSVVDNEFGGATFKLEIKKAQSIESQEIVENTIIDFENQEQYQSSGFQSCRVLVVEDNTELLNLITDMLSDSFIVIKAKNGKDALYKLLHKPVDIVVTDVMMPEMDGFELSRRIKSDINISHIPVILLTAKVTTEAKIEGMQQGADVYIEKPFSIKYLKMQIENLLKLRLSFQEMMIKMPFYTKPTIAISNKDHEFLTKLKDEIEEHLSESDFSIDSIAEAMFMSRSNFYRKIKSITDMAPNDYLKTVRLNRAAELLLQKDCRVGDIYLQVGFSSSSYFAKCFKALFNASPREYKDCNGQVGGGTLAKDTTDLTENLSNKI</sequence>
<dbReference type="SUPFAM" id="SSF46689">
    <property type="entry name" value="Homeodomain-like"/>
    <property type="match status" value="1"/>
</dbReference>
<accession>A0A5J4SWZ4</accession>
<evidence type="ECO:0000259" key="6">
    <source>
        <dbReference type="PROSITE" id="PS50109"/>
    </source>
</evidence>
<dbReference type="InterPro" id="IPR011006">
    <property type="entry name" value="CheY-like_superfamily"/>
</dbReference>
<dbReference type="PANTHER" id="PTHR43547">
    <property type="entry name" value="TWO-COMPONENT HISTIDINE KINASE"/>
    <property type="match status" value="1"/>
</dbReference>
<dbReference type="Pfam" id="PF00072">
    <property type="entry name" value="Response_reg"/>
    <property type="match status" value="1"/>
</dbReference>
<dbReference type="Pfam" id="PF07495">
    <property type="entry name" value="Y_Y_Y"/>
    <property type="match status" value="1"/>
</dbReference>
<dbReference type="EC" id="2.7.13.3" evidence="8"/>
<keyword evidence="3" id="KW-0804">Transcription</keyword>
<dbReference type="InterPro" id="IPR003661">
    <property type="entry name" value="HisK_dim/P_dom"/>
</dbReference>
<dbReference type="GO" id="GO:0043565">
    <property type="term" value="F:sequence-specific DNA binding"/>
    <property type="evidence" value="ECO:0007669"/>
    <property type="project" value="InterPro"/>
</dbReference>
<dbReference type="SUPFAM" id="SSF52172">
    <property type="entry name" value="CheY-like"/>
    <property type="match status" value="1"/>
</dbReference>
<dbReference type="FunFam" id="1.10.287.130:FF:000045">
    <property type="entry name" value="Two-component system sensor histidine kinase/response regulator"/>
    <property type="match status" value="1"/>
</dbReference>